<evidence type="ECO:0000313" key="5">
    <source>
        <dbReference type="EnsemblMetazoa" id="Aqu2.1.24018_001"/>
    </source>
</evidence>
<reference evidence="5" key="1">
    <citation type="submission" date="2017-05" db="UniProtKB">
        <authorList>
            <consortium name="EnsemblMetazoa"/>
        </authorList>
    </citation>
    <scope>IDENTIFICATION</scope>
</reference>
<proteinExistence type="predicted"/>
<dbReference type="AlphaFoldDB" id="A0A1X7U8N3"/>
<dbReference type="InterPro" id="IPR013083">
    <property type="entry name" value="Znf_RING/FYVE/PHD"/>
</dbReference>
<dbReference type="Gene3D" id="3.30.40.10">
    <property type="entry name" value="Zinc/RING finger domain, C3HC4 (zinc finger)"/>
    <property type="match status" value="1"/>
</dbReference>
<dbReference type="InterPro" id="IPR001965">
    <property type="entry name" value="Znf_PHD"/>
</dbReference>
<dbReference type="Gene3D" id="2.30.30.140">
    <property type="match status" value="1"/>
</dbReference>
<name>A0A1X7U8N3_AMPQE</name>
<dbReference type="InParanoid" id="A0A1X7U8N3"/>
<keyword evidence="3" id="KW-0862">Zinc</keyword>
<evidence type="ECO:0000259" key="4">
    <source>
        <dbReference type="PROSITE" id="PS51805"/>
    </source>
</evidence>
<dbReference type="CDD" id="cd20392">
    <property type="entry name" value="Tudor_JMJD2_rpt2"/>
    <property type="match status" value="1"/>
</dbReference>
<dbReference type="OrthoDB" id="9547406at2759"/>
<dbReference type="Pfam" id="PF13771">
    <property type="entry name" value="zf-HC5HC2H"/>
    <property type="match status" value="1"/>
</dbReference>
<protein>
    <recommendedName>
        <fullName evidence="4">PHD-type domain-containing protein</fullName>
    </recommendedName>
</protein>
<dbReference type="Gene3D" id="3.10.330.70">
    <property type="match status" value="1"/>
</dbReference>
<dbReference type="GO" id="GO:0008270">
    <property type="term" value="F:zinc ion binding"/>
    <property type="evidence" value="ECO:0007669"/>
    <property type="project" value="UniProtKB-KW"/>
</dbReference>
<sequence>MPLYMYKCSICSESKSGACVQCIWPKCYTYLHVTCAQYSSLVPQTLAGKSGFVCNKHTSEETVSISVGDEVYAKTGSSRLQYAHGTVGGIDTLKTYEVQFDDGTLCSEMLLRDIIVNDGAPDLGSCVKVKWSKREIYDARIIGYTTVPQYRVIFDNGTTNTVTEEFIYSLNEPLPRRVKDKLKKHTNGTRPVTPIPL</sequence>
<evidence type="ECO:0000256" key="2">
    <source>
        <dbReference type="ARBA" id="ARBA00022771"/>
    </source>
</evidence>
<dbReference type="InterPro" id="IPR034732">
    <property type="entry name" value="EPHD"/>
</dbReference>
<keyword evidence="2" id="KW-0863">Zinc-finger</keyword>
<dbReference type="SMART" id="SM00249">
    <property type="entry name" value="PHD"/>
    <property type="match status" value="1"/>
</dbReference>
<dbReference type="EnsemblMetazoa" id="Aqu2.1.24018_001">
    <property type="protein sequence ID" value="Aqu2.1.24018_001"/>
    <property type="gene ID" value="Aqu2.1.24018"/>
</dbReference>
<dbReference type="STRING" id="400682.A0A1X7U8N3"/>
<organism evidence="5">
    <name type="scientific">Amphimedon queenslandica</name>
    <name type="common">Sponge</name>
    <dbReference type="NCBI Taxonomy" id="400682"/>
    <lineage>
        <taxon>Eukaryota</taxon>
        <taxon>Metazoa</taxon>
        <taxon>Porifera</taxon>
        <taxon>Demospongiae</taxon>
        <taxon>Heteroscleromorpha</taxon>
        <taxon>Haplosclerida</taxon>
        <taxon>Niphatidae</taxon>
        <taxon>Amphimedon</taxon>
    </lineage>
</organism>
<evidence type="ECO:0000256" key="3">
    <source>
        <dbReference type="ARBA" id="ARBA00022833"/>
    </source>
</evidence>
<keyword evidence="1" id="KW-0479">Metal-binding</keyword>
<feature type="domain" description="PHD-type" evidence="4">
    <location>
        <begin position="1"/>
        <end position="58"/>
    </location>
</feature>
<dbReference type="SUPFAM" id="SSF63748">
    <property type="entry name" value="Tudor/PWWP/MBT"/>
    <property type="match status" value="2"/>
</dbReference>
<dbReference type="PROSITE" id="PS51805">
    <property type="entry name" value="EPHD"/>
    <property type="match status" value="1"/>
</dbReference>
<evidence type="ECO:0000256" key="1">
    <source>
        <dbReference type="ARBA" id="ARBA00022723"/>
    </source>
</evidence>
<accession>A0A1X7U8N3</accession>